<dbReference type="OrthoDB" id="9768846at2"/>
<comment type="caution">
    <text evidence="8">The sequence shown here is derived from an EMBL/GenBank/DDBJ whole genome shotgun (WGS) entry which is preliminary data.</text>
</comment>
<protein>
    <submittedName>
        <fullName evidence="8">Molybdopterin oxidoreductase</fullName>
    </submittedName>
</protein>
<dbReference type="AlphaFoldDB" id="A0A1L8CWQ0"/>
<dbReference type="InterPro" id="IPR005614">
    <property type="entry name" value="NrfD-like"/>
</dbReference>
<proteinExistence type="inferred from homology"/>
<dbReference type="PANTHER" id="PTHR34856">
    <property type="entry name" value="PROTEIN NRFD"/>
    <property type="match status" value="1"/>
</dbReference>
<feature type="transmembrane region" description="Helical" evidence="7">
    <location>
        <begin position="21"/>
        <end position="43"/>
    </location>
</feature>
<evidence type="ECO:0000256" key="5">
    <source>
        <dbReference type="ARBA" id="ARBA00022989"/>
    </source>
</evidence>
<dbReference type="Proteomes" id="UP000187485">
    <property type="component" value="Unassembled WGS sequence"/>
</dbReference>
<dbReference type="Pfam" id="PF03916">
    <property type="entry name" value="NrfD"/>
    <property type="match status" value="1"/>
</dbReference>
<feature type="transmembrane region" description="Helical" evidence="7">
    <location>
        <begin position="90"/>
        <end position="112"/>
    </location>
</feature>
<evidence type="ECO:0000256" key="6">
    <source>
        <dbReference type="ARBA" id="ARBA00023136"/>
    </source>
</evidence>
<sequence length="291" mass="31828">MSVENTLPFERQEAYEWPLAVYLLLGGIGGAFISLSFILHYLFSWSIVGNYGMLIGMGFFALAGLTLLFLDLERPLNAIYSLNNIKTSGISWDVVLIALSFGGALLYVLPFYVSIPVLESLRLLFGGIGALAGFLFPVISGGLISAPVSVPLWHTPLLPVLFLINSFGVAFSAVPAMFGPGSEIFAFIFNLAVFMANLVISGGFIAFYEHAHNGPVEAQYGFHEMWKKFNFQVGFLVVGLLFPLILSGYMFFTGNFLSWGFGALAVAQLIGGIALRNCLLKHGYLTYPWPY</sequence>
<accession>A0A1L8CWQ0</accession>
<gene>
    <name evidence="8" type="ORF">cpu_18580</name>
</gene>
<evidence type="ECO:0000256" key="4">
    <source>
        <dbReference type="ARBA" id="ARBA00022692"/>
    </source>
</evidence>
<feature type="transmembrane region" description="Helical" evidence="7">
    <location>
        <begin position="49"/>
        <end position="70"/>
    </location>
</feature>
<reference evidence="9" key="1">
    <citation type="submission" date="2016-12" db="EMBL/GenBank/DDBJ databases">
        <title>Draft Genome Sequences od Carboxydothermus pertinax and islandicus, Hydrogenogenic Carboxydotrophic Bacteria.</title>
        <authorList>
            <person name="Fukuyama Y."/>
            <person name="Ohmae K."/>
            <person name="Yoneda Y."/>
            <person name="Yoshida T."/>
            <person name="Sako Y."/>
        </authorList>
    </citation>
    <scope>NUCLEOTIDE SEQUENCE [LARGE SCALE GENOMIC DNA]</scope>
    <source>
        <strain evidence="9">Ug1</strain>
    </source>
</reference>
<dbReference type="InterPro" id="IPR052049">
    <property type="entry name" value="Electron_transfer_protein"/>
</dbReference>
<comment type="similarity">
    <text evidence="2">Belongs to the NrfD family.</text>
</comment>
<keyword evidence="5 7" id="KW-1133">Transmembrane helix</keyword>
<feature type="transmembrane region" description="Helical" evidence="7">
    <location>
        <begin position="256"/>
        <end position="275"/>
    </location>
</feature>
<dbReference type="STRING" id="870242.cpu_18580"/>
<dbReference type="RefSeq" id="WP_075859780.1">
    <property type="nucleotide sequence ID" value="NZ_BDJK01000043.1"/>
</dbReference>
<evidence type="ECO:0000256" key="7">
    <source>
        <dbReference type="SAM" id="Phobius"/>
    </source>
</evidence>
<evidence type="ECO:0000256" key="1">
    <source>
        <dbReference type="ARBA" id="ARBA00004651"/>
    </source>
</evidence>
<feature type="transmembrane region" description="Helical" evidence="7">
    <location>
        <begin position="184"/>
        <end position="208"/>
    </location>
</feature>
<keyword evidence="9" id="KW-1185">Reference proteome</keyword>
<dbReference type="Gene3D" id="1.20.1630.10">
    <property type="entry name" value="Formate dehydrogenase/DMSO reductase domain"/>
    <property type="match status" value="1"/>
</dbReference>
<dbReference type="PANTHER" id="PTHR34856:SF2">
    <property type="entry name" value="PROTEIN NRFD"/>
    <property type="match status" value="1"/>
</dbReference>
<organism evidence="8 9">
    <name type="scientific">Carboxydothermus pertinax</name>
    <dbReference type="NCBI Taxonomy" id="870242"/>
    <lineage>
        <taxon>Bacteria</taxon>
        <taxon>Bacillati</taxon>
        <taxon>Bacillota</taxon>
        <taxon>Clostridia</taxon>
        <taxon>Thermoanaerobacterales</taxon>
        <taxon>Thermoanaerobacteraceae</taxon>
        <taxon>Carboxydothermus</taxon>
    </lineage>
</organism>
<feature type="transmembrane region" description="Helical" evidence="7">
    <location>
        <begin position="229"/>
        <end position="250"/>
    </location>
</feature>
<keyword evidence="6 7" id="KW-0472">Membrane</keyword>
<feature type="transmembrane region" description="Helical" evidence="7">
    <location>
        <begin position="157"/>
        <end position="178"/>
    </location>
</feature>
<keyword evidence="4 7" id="KW-0812">Transmembrane</keyword>
<dbReference type="EMBL" id="BDJK01000043">
    <property type="protein sequence ID" value="GAV23348.1"/>
    <property type="molecule type" value="Genomic_DNA"/>
</dbReference>
<keyword evidence="3" id="KW-1003">Cell membrane</keyword>
<evidence type="ECO:0000256" key="3">
    <source>
        <dbReference type="ARBA" id="ARBA00022475"/>
    </source>
</evidence>
<feature type="transmembrane region" description="Helical" evidence="7">
    <location>
        <begin position="124"/>
        <end position="145"/>
    </location>
</feature>
<dbReference type="GO" id="GO:0005886">
    <property type="term" value="C:plasma membrane"/>
    <property type="evidence" value="ECO:0007669"/>
    <property type="project" value="UniProtKB-SubCell"/>
</dbReference>
<name>A0A1L8CWQ0_9THEO</name>
<evidence type="ECO:0000313" key="9">
    <source>
        <dbReference type="Proteomes" id="UP000187485"/>
    </source>
</evidence>
<evidence type="ECO:0000313" key="8">
    <source>
        <dbReference type="EMBL" id="GAV23348.1"/>
    </source>
</evidence>
<evidence type="ECO:0000256" key="2">
    <source>
        <dbReference type="ARBA" id="ARBA00008929"/>
    </source>
</evidence>
<comment type="subcellular location">
    <subcellularLocation>
        <location evidence="1">Cell membrane</location>
        <topology evidence="1">Multi-pass membrane protein</topology>
    </subcellularLocation>
</comment>